<evidence type="ECO:0000313" key="3">
    <source>
        <dbReference type="EMBL" id="MER6266660.1"/>
    </source>
</evidence>
<sequence length="329" mass="36487">MRIIGLEEHFVIEEVLDAWRALDAQWQDLSLRPSTQGEPARRLADLEGERFAAMDDSGVDVQVLSLSTPGVQNLERADAVALQKVSNDRVAEVVRAHPDRYQGLATLATPDPDAAADELRRAVTSLGLNGAMLFGRTRGKNLDDPAFWPILEAAQALNAPLYLHPQSPPPAVRSAYYGGLGDAMDASLATHGIGWHYETGVQLLRLILGGVLDRFPDLQIIAGHWGEVVLFYLERLETIPAAATLERRLADYFRENVYLTPSGMFTQRYLRWATDIVSPERVLFATDYPFELAPDGGARRFLLEADLDQPTREGIASANWERLCAGIRR</sequence>
<keyword evidence="1" id="KW-0456">Lyase</keyword>
<proteinExistence type="predicted"/>
<dbReference type="Proteomes" id="UP001490365">
    <property type="component" value="Unassembled WGS sequence"/>
</dbReference>
<dbReference type="RefSeq" id="WP_351955339.1">
    <property type="nucleotide sequence ID" value="NZ_JBEOZM010000002.1"/>
</dbReference>
<dbReference type="Pfam" id="PF04909">
    <property type="entry name" value="Amidohydro_2"/>
    <property type="match status" value="1"/>
</dbReference>
<keyword evidence="4" id="KW-1185">Reference proteome</keyword>
<name>A0ABV1T9V3_9ACTN</name>
<dbReference type="EMBL" id="JBEOZM010000002">
    <property type="protein sequence ID" value="MER6266660.1"/>
    <property type="molecule type" value="Genomic_DNA"/>
</dbReference>
<dbReference type="InterPro" id="IPR006680">
    <property type="entry name" value="Amidohydro-rel"/>
</dbReference>
<dbReference type="InterPro" id="IPR032465">
    <property type="entry name" value="ACMSD"/>
</dbReference>
<reference evidence="3 4" key="1">
    <citation type="submission" date="2024-06" db="EMBL/GenBank/DDBJ databases">
        <title>The Natural Products Discovery Center: Release of the First 8490 Sequenced Strains for Exploring Actinobacteria Biosynthetic Diversity.</title>
        <authorList>
            <person name="Kalkreuter E."/>
            <person name="Kautsar S.A."/>
            <person name="Yang D."/>
            <person name="Bader C.D."/>
            <person name="Teijaro C.N."/>
            <person name="Fluegel L."/>
            <person name="Davis C.M."/>
            <person name="Simpson J.R."/>
            <person name="Lauterbach L."/>
            <person name="Steele A.D."/>
            <person name="Gui C."/>
            <person name="Meng S."/>
            <person name="Li G."/>
            <person name="Viehrig K."/>
            <person name="Ye F."/>
            <person name="Su P."/>
            <person name="Kiefer A.F."/>
            <person name="Nichols A."/>
            <person name="Cepeda A.J."/>
            <person name="Yan W."/>
            <person name="Fan B."/>
            <person name="Jiang Y."/>
            <person name="Adhikari A."/>
            <person name="Zheng C.-J."/>
            <person name="Schuster L."/>
            <person name="Cowan T.M."/>
            <person name="Smanski M.J."/>
            <person name="Chevrette M.G."/>
            <person name="De Carvalho L.P.S."/>
            <person name="Shen B."/>
        </authorList>
    </citation>
    <scope>NUCLEOTIDE SEQUENCE [LARGE SCALE GENOMIC DNA]</scope>
    <source>
        <strain evidence="3 4">NPDC001694</strain>
    </source>
</reference>
<evidence type="ECO:0000259" key="2">
    <source>
        <dbReference type="Pfam" id="PF04909"/>
    </source>
</evidence>
<evidence type="ECO:0000313" key="4">
    <source>
        <dbReference type="Proteomes" id="UP001490365"/>
    </source>
</evidence>
<dbReference type="PANTHER" id="PTHR21240">
    <property type="entry name" value="2-AMINO-3-CARBOXYLMUCONATE-6-SEMIALDEHYDE DECARBOXYLASE"/>
    <property type="match status" value="1"/>
</dbReference>
<dbReference type="Gene3D" id="3.20.20.140">
    <property type="entry name" value="Metal-dependent hydrolases"/>
    <property type="match status" value="1"/>
</dbReference>
<dbReference type="SUPFAM" id="SSF51556">
    <property type="entry name" value="Metallo-dependent hydrolases"/>
    <property type="match status" value="1"/>
</dbReference>
<comment type="caution">
    <text evidence="3">The sequence shown here is derived from an EMBL/GenBank/DDBJ whole genome shotgun (WGS) entry which is preliminary data.</text>
</comment>
<feature type="domain" description="Amidohydrolase-related" evidence="2">
    <location>
        <begin position="41"/>
        <end position="319"/>
    </location>
</feature>
<protein>
    <submittedName>
        <fullName evidence="3">Amidohydrolase family protein</fullName>
    </submittedName>
</protein>
<accession>A0ABV1T9V3</accession>
<gene>
    <name evidence="3" type="ORF">ABT211_05075</name>
</gene>
<dbReference type="InterPro" id="IPR032466">
    <property type="entry name" value="Metal_Hydrolase"/>
</dbReference>
<dbReference type="PANTHER" id="PTHR21240:SF30">
    <property type="entry name" value="AMIDOHYDROLASE-RELATED DOMAIN-CONTAINING PROTEIN-RELATED"/>
    <property type="match status" value="1"/>
</dbReference>
<organism evidence="3 4">
    <name type="scientific">Streptomyces sp. 900105755</name>
    <dbReference type="NCBI Taxonomy" id="3154389"/>
    <lineage>
        <taxon>Bacteria</taxon>
        <taxon>Bacillati</taxon>
        <taxon>Actinomycetota</taxon>
        <taxon>Actinomycetes</taxon>
        <taxon>Kitasatosporales</taxon>
        <taxon>Streptomycetaceae</taxon>
        <taxon>Streptomyces</taxon>
    </lineage>
</organism>
<evidence type="ECO:0000256" key="1">
    <source>
        <dbReference type="ARBA" id="ARBA00023239"/>
    </source>
</evidence>